<comment type="subcellular location">
    <subcellularLocation>
        <location evidence="1 3">Nucleus</location>
    </subcellularLocation>
</comment>
<dbReference type="PANTHER" id="PTHR31874">
    <property type="entry name" value="CCT MOTIF FAMILY PROTEIN, EXPRESSED"/>
    <property type="match status" value="1"/>
</dbReference>
<evidence type="ECO:0000313" key="7">
    <source>
        <dbReference type="Proteomes" id="UP001180020"/>
    </source>
</evidence>
<dbReference type="PROSITE" id="PS51017">
    <property type="entry name" value="CCT"/>
    <property type="match status" value="1"/>
</dbReference>
<feature type="compositionally biased region" description="Acidic residues" evidence="4">
    <location>
        <begin position="21"/>
        <end position="30"/>
    </location>
</feature>
<keyword evidence="7" id="KW-1185">Reference proteome</keyword>
<evidence type="ECO:0000256" key="2">
    <source>
        <dbReference type="ARBA" id="ARBA00023242"/>
    </source>
</evidence>
<organism evidence="6 7">
    <name type="scientific">Acorus calamus</name>
    <name type="common">Sweet flag</name>
    <dbReference type="NCBI Taxonomy" id="4465"/>
    <lineage>
        <taxon>Eukaryota</taxon>
        <taxon>Viridiplantae</taxon>
        <taxon>Streptophyta</taxon>
        <taxon>Embryophyta</taxon>
        <taxon>Tracheophyta</taxon>
        <taxon>Spermatophyta</taxon>
        <taxon>Magnoliopsida</taxon>
        <taxon>Liliopsida</taxon>
        <taxon>Acoraceae</taxon>
        <taxon>Acorus</taxon>
    </lineage>
</organism>
<name>A0AAV9ENB0_ACOCL</name>
<dbReference type="Proteomes" id="UP001180020">
    <property type="component" value="Unassembled WGS sequence"/>
</dbReference>
<sequence>MNPQQLDLFPIHRDNTYHDDNGDDNDDDELSSLFDQDYDAGTPDLQDLMGCQEGLSSSPSSSSSTVSSCYTTGGSCMGDRSLARAALRGREREVFFCSEGWRRRRRSRALSLKLDYKEIIDAWSDRGSLYIDGEGPQTVPVYEGGSAASGGADVFMDVGYTMNCALWSVPEMTTDAYPTEEKSILREARVLRYKEKRRSRLFSKKIRYEVRKLNAEKRPRLKGRFVKRKDDV</sequence>
<feature type="region of interest" description="Disordered" evidence="4">
    <location>
        <begin position="1"/>
        <end position="31"/>
    </location>
</feature>
<protein>
    <submittedName>
        <fullName evidence="6">Zinc finger protein CONSTANS-LIKE 7</fullName>
    </submittedName>
</protein>
<gene>
    <name evidence="6" type="primary">COL7</name>
    <name evidence="6" type="ORF">QJS10_CPA06g01289</name>
</gene>
<dbReference type="InterPro" id="IPR010402">
    <property type="entry name" value="CCT_domain"/>
</dbReference>
<dbReference type="Pfam" id="PF06203">
    <property type="entry name" value="CCT"/>
    <property type="match status" value="1"/>
</dbReference>
<evidence type="ECO:0000313" key="6">
    <source>
        <dbReference type="EMBL" id="KAK1315148.1"/>
    </source>
</evidence>
<reference evidence="6" key="2">
    <citation type="submission" date="2023-06" db="EMBL/GenBank/DDBJ databases">
        <authorList>
            <person name="Ma L."/>
            <person name="Liu K.-W."/>
            <person name="Li Z."/>
            <person name="Hsiao Y.-Y."/>
            <person name="Qi Y."/>
            <person name="Fu T."/>
            <person name="Tang G."/>
            <person name="Zhang D."/>
            <person name="Sun W.-H."/>
            <person name="Liu D.-K."/>
            <person name="Li Y."/>
            <person name="Chen G.-Z."/>
            <person name="Liu X.-D."/>
            <person name="Liao X.-Y."/>
            <person name="Jiang Y.-T."/>
            <person name="Yu X."/>
            <person name="Hao Y."/>
            <person name="Huang J."/>
            <person name="Zhao X.-W."/>
            <person name="Ke S."/>
            <person name="Chen Y.-Y."/>
            <person name="Wu W.-L."/>
            <person name="Hsu J.-L."/>
            <person name="Lin Y.-F."/>
            <person name="Huang M.-D."/>
            <person name="Li C.-Y."/>
            <person name="Huang L."/>
            <person name="Wang Z.-W."/>
            <person name="Zhao X."/>
            <person name="Zhong W.-Y."/>
            <person name="Peng D.-H."/>
            <person name="Ahmad S."/>
            <person name="Lan S."/>
            <person name="Zhang J.-S."/>
            <person name="Tsai W.-C."/>
            <person name="Van De Peer Y."/>
            <person name="Liu Z.-J."/>
        </authorList>
    </citation>
    <scope>NUCLEOTIDE SEQUENCE</scope>
    <source>
        <strain evidence="6">CP</strain>
        <tissue evidence="6">Leaves</tissue>
    </source>
</reference>
<dbReference type="GO" id="GO:0006355">
    <property type="term" value="P:regulation of DNA-templated transcription"/>
    <property type="evidence" value="ECO:0007669"/>
    <property type="project" value="TreeGrafter"/>
</dbReference>
<reference evidence="6" key="1">
    <citation type="journal article" date="2023" name="Nat. Commun.">
        <title>Diploid and tetraploid genomes of Acorus and the evolution of monocots.</title>
        <authorList>
            <person name="Ma L."/>
            <person name="Liu K.W."/>
            <person name="Li Z."/>
            <person name="Hsiao Y.Y."/>
            <person name="Qi Y."/>
            <person name="Fu T."/>
            <person name="Tang G.D."/>
            <person name="Zhang D."/>
            <person name="Sun W.H."/>
            <person name="Liu D.K."/>
            <person name="Li Y."/>
            <person name="Chen G.Z."/>
            <person name="Liu X.D."/>
            <person name="Liao X.Y."/>
            <person name="Jiang Y.T."/>
            <person name="Yu X."/>
            <person name="Hao Y."/>
            <person name="Huang J."/>
            <person name="Zhao X.W."/>
            <person name="Ke S."/>
            <person name="Chen Y.Y."/>
            <person name="Wu W.L."/>
            <person name="Hsu J.L."/>
            <person name="Lin Y.F."/>
            <person name="Huang M.D."/>
            <person name="Li C.Y."/>
            <person name="Huang L."/>
            <person name="Wang Z.W."/>
            <person name="Zhao X."/>
            <person name="Zhong W.Y."/>
            <person name="Peng D.H."/>
            <person name="Ahmad S."/>
            <person name="Lan S."/>
            <person name="Zhang J.S."/>
            <person name="Tsai W.C."/>
            <person name="Van de Peer Y."/>
            <person name="Liu Z.J."/>
        </authorList>
    </citation>
    <scope>NUCLEOTIDE SEQUENCE</scope>
    <source>
        <strain evidence="6">CP</strain>
    </source>
</reference>
<accession>A0AAV9ENB0</accession>
<evidence type="ECO:0000256" key="3">
    <source>
        <dbReference type="PROSITE-ProRule" id="PRU00357"/>
    </source>
</evidence>
<keyword evidence="2 3" id="KW-0539">Nucleus</keyword>
<dbReference type="AlphaFoldDB" id="A0AAV9ENB0"/>
<dbReference type="GO" id="GO:0005634">
    <property type="term" value="C:nucleus"/>
    <property type="evidence" value="ECO:0007669"/>
    <property type="project" value="UniProtKB-SubCell"/>
</dbReference>
<evidence type="ECO:0000259" key="5">
    <source>
        <dbReference type="PROSITE" id="PS51017"/>
    </source>
</evidence>
<dbReference type="EMBL" id="JAUJYO010000006">
    <property type="protein sequence ID" value="KAK1315148.1"/>
    <property type="molecule type" value="Genomic_DNA"/>
</dbReference>
<comment type="caution">
    <text evidence="6">The sequence shown here is derived from an EMBL/GenBank/DDBJ whole genome shotgun (WGS) entry which is preliminary data.</text>
</comment>
<evidence type="ECO:0000256" key="1">
    <source>
        <dbReference type="ARBA" id="ARBA00004123"/>
    </source>
</evidence>
<feature type="domain" description="CCT" evidence="5">
    <location>
        <begin position="186"/>
        <end position="228"/>
    </location>
</feature>
<dbReference type="PANTHER" id="PTHR31874:SF25">
    <property type="entry name" value="CCT MOTIF FAMILY PROTEIN"/>
    <property type="match status" value="1"/>
</dbReference>
<dbReference type="InterPro" id="IPR052453">
    <property type="entry name" value="CONSTANS-like_ZF"/>
</dbReference>
<feature type="compositionally biased region" description="Basic and acidic residues" evidence="4">
    <location>
        <begin position="10"/>
        <end position="20"/>
    </location>
</feature>
<proteinExistence type="predicted"/>
<evidence type="ECO:0000256" key="4">
    <source>
        <dbReference type="SAM" id="MobiDB-lite"/>
    </source>
</evidence>